<name>E0TJU8_KARMC</name>
<keyword evidence="6" id="KW-1185">Reference proteome</keyword>
<evidence type="ECO:0000256" key="2">
    <source>
        <dbReference type="ARBA" id="ARBA00022695"/>
    </source>
</evidence>
<keyword evidence="1" id="KW-0808">Transferase</keyword>
<dbReference type="STRING" id="706194.SMCARI_281"/>
<proteinExistence type="predicted"/>
<evidence type="ECO:0000256" key="1">
    <source>
        <dbReference type="ARBA" id="ARBA00022679"/>
    </source>
</evidence>
<dbReference type="InterPro" id="IPR005790">
    <property type="entry name" value="DNA_polIII_delta"/>
</dbReference>
<accession>E0TJU8</accession>
<dbReference type="PANTHER" id="PTHR34388:SF1">
    <property type="entry name" value="DNA POLYMERASE III SUBUNIT DELTA"/>
    <property type="match status" value="1"/>
</dbReference>
<dbReference type="KEGG" id="sum:SMCARI_281"/>
<keyword evidence="2" id="KW-0548">Nucleotidyltransferase</keyword>
<organism evidence="5 6">
    <name type="scientific">Karelsulcia muelleri (strain CARI)</name>
    <name type="common">Sulcia muelleri</name>
    <dbReference type="NCBI Taxonomy" id="706194"/>
    <lineage>
        <taxon>Bacteria</taxon>
        <taxon>Pseudomonadati</taxon>
        <taxon>Bacteroidota</taxon>
        <taxon>Flavobacteriia</taxon>
        <taxon>Flavobacteriales</taxon>
        <taxon>Candidatus Karelsulcia</taxon>
    </lineage>
</organism>
<evidence type="ECO:0000256" key="3">
    <source>
        <dbReference type="ARBA" id="ARBA00022705"/>
    </source>
</evidence>
<dbReference type="HOGENOM" id="CLU_992837_0_0_10"/>
<dbReference type="Proteomes" id="UP000002231">
    <property type="component" value="Chromosome"/>
</dbReference>
<dbReference type="GO" id="GO:0006261">
    <property type="term" value="P:DNA-templated DNA replication"/>
    <property type="evidence" value="ECO:0007669"/>
    <property type="project" value="TreeGrafter"/>
</dbReference>
<protein>
    <recommendedName>
        <fullName evidence="7">DNA polymerase III delta N-terminal domain-containing protein</fullName>
    </recommendedName>
</protein>
<sequence length="241" mass="28953">MIIVKEAQYLSYNIENLYKLIINSNTIFIICYNDKILDKNTKLYNKIKNIGTIYNSVKLKKIEIFNLIKYEIEKIGFIITNNAINLIIKYLGENLYKINNEIKKILILLNDKKKIDEKFIKKNILKYNYKSSKLELYIVKKDLFKSYKTIFHLKNVTISIVLNRIYIFFIKIIKFNLLKLNNVNFNFIKNQIFYLKARKIYPLNKIKNIISYIRESDTKIKNSSLKNEEIIKELLYKIFNN</sequence>
<dbReference type="SUPFAM" id="SSF52540">
    <property type="entry name" value="P-loop containing nucleoside triphosphate hydrolases"/>
    <property type="match status" value="1"/>
</dbReference>
<dbReference type="GO" id="GO:0003887">
    <property type="term" value="F:DNA-directed DNA polymerase activity"/>
    <property type="evidence" value="ECO:0007669"/>
    <property type="project" value="UniProtKB-KW"/>
</dbReference>
<reference evidence="6" key="1">
    <citation type="journal article" date="2010" name="Genome Biol. Evol.">
        <title>Functional convergence in reduced genomes of bacterial symbionts spanning 200 My of evolution.</title>
        <authorList>
            <person name="McCutcheon J.P."/>
            <person name="Moran N.A."/>
        </authorList>
    </citation>
    <scope>NUCLEOTIDE SEQUENCE [LARGE SCALE GENOMIC DNA]</scope>
    <source>
        <strain evidence="6">CARI</strain>
    </source>
</reference>
<dbReference type="BioCyc" id="CSUL706194:GH8S-273-MONOMER"/>
<dbReference type="InterPro" id="IPR027417">
    <property type="entry name" value="P-loop_NTPase"/>
</dbReference>
<dbReference type="PANTHER" id="PTHR34388">
    <property type="entry name" value="DNA POLYMERASE III SUBUNIT DELTA"/>
    <property type="match status" value="1"/>
</dbReference>
<dbReference type="Gene3D" id="1.10.8.60">
    <property type="match status" value="1"/>
</dbReference>
<evidence type="ECO:0008006" key="7">
    <source>
        <dbReference type="Google" id="ProtNLM"/>
    </source>
</evidence>
<dbReference type="GO" id="GO:0009360">
    <property type="term" value="C:DNA polymerase III complex"/>
    <property type="evidence" value="ECO:0007669"/>
    <property type="project" value="TreeGrafter"/>
</dbReference>
<keyword evidence="4" id="KW-0239">DNA-directed DNA polymerase</keyword>
<evidence type="ECO:0000256" key="4">
    <source>
        <dbReference type="ARBA" id="ARBA00022932"/>
    </source>
</evidence>
<evidence type="ECO:0000313" key="5">
    <source>
        <dbReference type="EMBL" id="ADM90075.1"/>
    </source>
</evidence>
<dbReference type="AlphaFoldDB" id="E0TJU8"/>
<evidence type="ECO:0000313" key="6">
    <source>
        <dbReference type="Proteomes" id="UP000002231"/>
    </source>
</evidence>
<dbReference type="GO" id="GO:0003677">
    <property type="term" value="F:DNA binding"/>
    <property type="evidence" value="ECO:0007669"/>
    <property type="project" value="InterPro"/>
</dbReference>
<dbReference type="EMBL" id="CP002163">
    <property type="protein sequence ID" value="ADM90075.1"/>
    <property type="molecule type" value="Genomic_DNA"/>
</dbReference>
<keyword evidence="3" id="KW-0235">DNA replication</keyword>
<gene>
    <name evidence="5" type="ordered locus">SMCARI_281</name>
</gene>